<feature type="transmembrane region" description="Helical" evidence="1">
    <location>
        <begin position="58"/>
        <end position="80"/>
    </location>
</feature>
<dbReference type="AlphaFoldDB" id="A0A5K3FB94"/>
<dbReference type="GO" id="GO:0005249">
    <property type="term" value="F:voltage-gated potassium channel activity"/>
    <property type="evidence" value="ECO:0007669"/>
    <property type="project" value="InterPro"/>
</dbReference>
<dbReference type="PANTHER" id="PTHR47735">
    <property type="entry name" value="POTASSIUM VOLTAGE-GATED CHANNEL SUBFAMILY KQT MEMBER 4"/>
    <property type="match status" value="1"/>
</dbReference>
<dbReference type="GO" id="GO:0008076">
    <property type="term" value="C:voltage-gated potassium channel complex"/>
    <property type="evidence" value="ECO:0007669"/>
    <property type="project" value="TreeGrafter"/>
</dbReference>
<organism evidence="2">
    <name type="scientific">Mesocestoides corti</name>
    <name type="common">Flatworm</name>
    <dbReference type="NCBI Taxonomy" id="53468"/>
    <lineage>
        <taxon>Eukaryota</taxon>
        <taxon>Metazoa</taxon>
        <taxon>Spiralia</taxon>
        <taxon>Lophotrochozoa</taxon>
        <taxon>Platyhelminthes</taxon>
        <taxon>Cestoda</taxon>
        <taxon>Eucestoda</taxon>
        <taxon>Cyclophyllidea</taxon>
        <taxon>Mesocestoididae</taxon>
        <taxon>Mesocestoides</taxon>
    </lineage>
</organism>
<evidence type="ECO:0000313" key="2">
    <source>
        <dbReference type="WBParaSite" id="MCU_006433-RD"/>
    </source>
</evidence>
<keyword evidence="1" id="KW-1133">Transmembrane helix</keyword>
<sequence length="104" mass="11675">MLLDTLTTASEEYPGVVRKTSLHGKALEVMLSRKESFYRRHQAVTYNFLERPKTKGAMVYHTFVFASVLACLITSVLSTVQEFTMSASKTLFYMVSKSGDSGLH</sequence>
<evidence type="ECO:0000256" key="1">
    <source>
        <dbReference type="SAM" id="Phobius"/>
    </source>
</evidence>
<dbReference type="InterPro" id="IPR003937">
    <property type="entry name" value="K_chnl_volt-dep_KCNQ"/>
</dbReference>
<protein>
    <submittedName>
        <fullName evidence="2">KCNQ_channel domain-containing protein</fullName>
    </submittedName>
</protein>
<accession>A0A5K3FB94</accession>
<dbReference type="WBParaSite" id="MCU_006433-RD">
    <property type="protein sequence ID" value="MCU_006433-RD"/>
    <property type="gene ID" value="MCU_006433"/>
</dbReference>
<dbReference type="PANTHER" id="PTHR47735:SF9">
    <property type="entry name" value="POTASSIUM VOLTAGE-GATED CHANNEL SUBFAMILY KQT MEMBER 4-LIKE ISOFORM X1"/>
    <property type="match status" value="1"/>
</dbReference>
<proteinExistence type="predicted"/>
<name>A0A5K3FB94_MESCO</name>
<reference evidence="2" key="1">
    <citation type="submission" date="2019-11" db="UniProtKB">
        <authorList>
            <consortium name="WormBaseParasite"/>
        </authorList>
    </citation>
    <scope>IDENTIFICATION</scope>
</reference>
<keyword evidence="1" id="KW-0812">Transmembrane</keyword>
<keyword evidence="1" id="KW-0472">Membrane</keyword>